<dbReference type="EMBL" id="CP073355">
    <property type="protein sequence ID" value="URA09305.1"/>
    <property type="molecule type" value="Genomic_DNA"/>
</dbReference>
<dbReference type="InterPro" id="IPR004013">
    <property type="entry name" value="PHP_dom"/>
</dbReference>
<proteinExistence type="predicted"/>
<dbReference type="CDD" id="cd07432">
    <property type="entry name" value="PHP_HisPPase"/>
    <property type="match status" value="1"/>
</dbReference>
<evidence type="ECO:0000313" key="3">
    <source>
        <dbReference type="Proteomes" id="UP001056539"/>
    </source>
</evidence>
<keyword evidence="3" id="KW-1185">Reference proteome</keyword>
<sequence>MTLKVDLHIHSCLSPCGSLEMSPRRILEEAQAKNLDIIALTDHNTALNCPTLLSLAKNTNIVVFPGLEITSREEVHILALFEHLEEALDMGQWIYPSLTEFPYDAEKYGDQVYVDENEVILGEVSVYLGQACSYTLEEIVDTIHQHNGLAIPSHIDRPGSGLLDNLGFLLPQEKTRFDAIELSRYYWLSPFPIPNKEDYPCLSSSDAHFPEAIGTLVSTIDTEEKSWQGFCKALHERQIKAGIFPSNI</sequence>
<dbReference type="PANTHER" id="PTHR42924:SF3">
    <property type="entry name" value="POLYMERASE_HISTIDINOL PHOSPHATASE N-TERMINAL DOMAIN-CONTAINING PROTEIN"/>
    <property type="match status" value="1"/>
</dbReference>
<evidence type="ECO:0000259" key="1">
    <source>
        <dbReference type="SMART" id="SM00481"/>
    </source>
</evidence>
<dbReference type="InterPro" id="IPR052018">
    <property type="entry name" value="PHP_domain"/>
</dbReference>
<dbReference type="Gene3D" id="3.20.20.140">
    <property type="entry name" value="Metal-dependent hydrolases"/>
    <property type="match status" value="1"/>
</dbReference>
<dbReference type="AlphaFoldDB" id="A0AAX3BAM3"/>
<dbReference type="InterPro" id="IPR003141">
    <property type="entry name" value="Pol/His_phosphatase_N"/>
</dbReference>
<dbReference type="SMART" id="SM00481">
    <property type="entry name" value="POLIIIAc"/>
    <property type="match status" value="1"/>
</dbReference>
<reference evidence="2" key="1">
    <citation type="submission" date="2021-04" db="EMBL/GenBank/DDBJ databases">
        <authorList>
            <person name="Postec A."/>
        </authorList>
    </citation>
    <scope>NUCLEOTIDE SEQUENCE</scope>
    <source>
        <strain evidence="2">F1F22</strain>
    </source>
</reference>
<dbReference type="Pfam" id="PF02811">
    <property type="entry name" value="PHP"/>
    <property type="match status" value="1"/>
</dbReference>
<protein>
    <submittedName>
        <fullName evidence="2">PHP domain-containing protein</fullName>
    </submittedName>
</protein>
<feature type="domain" description="Polymerase/histidinol phosphatase N-terminal" evidence="1">
    <location>
        <begin position="5"/>
        <end position="73"/>
    </location>
</feature>
<dbReference type="GO" id="GO:0004534">
    <property type="term" value="F:5'-3' RNA exonuclease activity"/>
    <property type="evidence" value="ECO:0007669"/>
    <property type="project" value="TreeGrafter"/>
</dbReference>
<dbReference type="InterPro" id="IPR016195">
    <property type="entry name" value="Pol/histidinol_Pase-like"/>
</dbReference>
<organism evidence="2 3">
    <name type="scientific">Thermospira aquatica</name>
    <dbReference type="NCBI Taxonomy" id="2828656"/>
    <lineage>
        <taxon>Bacteria</taxon>
        <taxon>Pseudomonadati</taxon>
        <taxon>Spirochaetota</taxon>
        <taxon>Spirochaetia</taxon>
        <taxon>Brevinematales</taxon>
        <taxon>Thermospiraceae</taxon>
        <taxon>Thermospira</taxon>
    </lineage>
</organism>
<dbReference type="Pfam" id="PF13263">
    <property type="entry name" value="PHP_C"/>
    <property type="match status" value="1"/>
</dbReference>
<dbReference type="PANTHER" id="PTHR42924">
    <property type="entry name" value="EXONUCLEASE"/>
    <property type="match status" value="1"/>
</dbReference>
<gene>
    <name evidence="2" type="ORF">KDW03_07325</name>
</gene>
<dbReference type="Proteomes" id="UP001056539">
    <property type="component" value="Chromosome"/>
</dbReference>
<accession>A0AAX3BAM3</accession>
<name>A0AAX3BAM3_9SPIR</name>
<dbReference type="KEGG" id="taqu:KDW03_07325"/>
<evidence type="ECO:0000313" key="2">
    <source>
        <dbReference type="EMBL" id="URA09305.1"/>
    </source>
</evidence>
<reference evidence="2" key="2">
    <citation type="submission" date="2022-06" db="EMBL/GenBank/DDBJ databases">
        <title>Thermospira aquatica gen. nov., sp. nov.</title>
        <authorList>
            <person name="Ben Ali Gam Z."/>
            <person name="Labat M."/>
        </authorList>
    </citation>
    <scope>NUCLEOTIDE SEQUENCE</scope>
    <source>
        <strain evidence="2">F1F22</strain>
    </source>
</reference>
<dbReference type="SUPFAM" id="SSF89550">
    <property type="entry name" value="PHP domain-like"/>
    <property type="match status" value="1"/>
</dbReference>
<dbReference type="GO" id="GO:0035312">
    <property type="term" value="F:5'-3' DNA exonuclease activity"/>
    <property type="evidence" value="ECO:0007669"/>
    <property type="project" value="TreeGrafter"/>
</dbReference>